<name>A0A6S7CYR0_9BURK</name>
<dbReference type="RefSeq" id="WP_175107592.1">
    <property type="nucleotide sequence ID" value="NZ_CADIKM010000042.1"/>
</dbReference>
<proteinExistence type="predicted"/>
<reference evidence="1 2" key="1">
    <citation type="submission" date="2020-04" db="EMBL/GenBank/DDBJ databases">
        <authorList>
            <person name="De Canck E."/>
        </authorList>
    </citation>
    <scope>NUCLEOTIDE SEQUENCE [LARGE SCALE GENOMIC DNA]</scope>
    <source>
        <strain evidence="1 2">LMG 28138</strain>
    </source>
</reference>
<gene>
    <name evidence="1" type="ORF">LMG28138_04993</name>
</gene>
<evidence type="ECO:0000313" key="2">
    <source>
        <dbReference type="Proteomes" id="UP000494115"/>
    </source>
</evidence>
<sequence>MAYDNVPLAIPLSAWPYDPLGLTGYVFERFELGRTTEGTALLELEDETSQRLNIVYLPVGKK</sequence>
<evidence type="ECO:0000313" key="1">
    <source>
        <dbReference type="EMBL" id="CAB3801351.1"/>
    </source>
</evidence>
<organism evidence="1 2">
    <name type="scientific">Pararobbsia alpina</name>
    <dbReference type="NCBI Taxonomy" id="621374"/>
    <lineage>
        <taxon>Bacteria</taxon>
        <taxon>Pseudomonadati</taxon>
        <taxon>Pseudomonadota</taxon>
        <taxon>Betaproteobacteria</taxon>
        <taxon>Burkholderiales</taxon>
        <taxon>Burkholderiaceae</taxon>
        <taxon>Pararobbsia</taxon>
    </lineage>
</organism>
<keyword evidence="2" id="KW-1185">Reference proteome</keyword>
<dbReference type="EMBL" id="CADIKM010000042">
    <property type="protein sequence ID" value="CAB3801351.1"/>
    <property type="molecule type" value="Genomic_DNA"/>
</dbReference>
<dbReference type="Proteomes" id="UP000494115">
    <property type="component" value="Unassembled WGS sequence"/>
</dbReference>
<accession>A0A6S7CYR0</accession>
<dbReference type="AlphaFoldDB" id="A0A6S7CYR0"/>
<protein>
    <submittedName>
        <fullName evidence="1">Uncharacterized protein</fullName>
    </submittedName>
</protein>